<reference evidence="2" key="1">
    <citation type="submission" date="2020-03" db="EMBL/GenBank/DDBJ databases">
        <title>The deep terrestrial virosphere.</title>
        <authorList>
            <person name="Holmfeldt K."/>
            <person name="Nilsson E."/>
            <person name="Simone D."/>
            <person name="Lopez-Fernandez M."/>
            <person name="Wu X."/>
            <person name="de Brujin I."/>
            <person name="Lundin D."/>
            <person name="Andersson A."/>
            <person name="Bertilsson S."/>
            <person name="Dopson M."/>
        </authorList>
    </citation>
    <scope>NUCLEOTIDE SEQUENCE</scope>
    <source>
        <strain evidence="3">MM415A00821</strain>
        <strain evidence="2">MM415B01315</strain>
    </source>
</reference>
<accession>A0A6M3IPV1</accession>
<evidence type="ECO:0000313" key="3">
    <source>
        <dbReference type="EMBL" id="QJA79894.1"/>
    </source>
</evidence>
<evidence type="ECO:0000256" key="1">
    <source>
        <dbReference type="SAM" id="Coils"/>
    </source>
</evidence>
<dbReference type="EMBL" id="MT141364">
    <property type="protein sequence ID" value="QJA59308.1"/>
    <property type="molecule type" value="Genomic_DNA"/>
</dbReference>
<evidence type="ECO:0000313" key="2">
    <source>
        <dbReference type="EMBL" id="QJA59308.1"/>
    </source>
</evidence>
<gene>
    <name evidence="3" type="ORF">MM415A00821_0016</name>
    <name evidence="2" type="ORF">MM415B01315_0017</name>
</gene>
<proteinExistence type="predicted"/>
<name>A0A6M3IPV1_9ZZZZ</name>
<dbReference type="AlphaFoldDB" id="A0A6M3IPV1"/>
<dbReference type="EMBL" id="MT142398">
    <property type="protein sequence ID" value="QJA79894.1"/>
    <property type="molecule type" value="Genomic_DNA"/>
</dbReference>
<sequence length="151" mass="17264">MDEINKTCMEIWESMHVRQGITARFMENLVVEKIGYKLDSYMRGKISSFLSNMVRGGKATKCGIKPSTEYIKIEKAKQTEPKPTTKQINTEAVTLQQIGEAVLSAIERVKKENDALKEDLNTSIERNNKLQQEMRTLEERLIGKTVNITKL</sequence>
<protein>
    <submittedName>
        <fullName evidence="2">Uncharacterized protein</fullName>
    </submittedName>
</protein>
<organism evidence="2">
    <name type="scientific">viral metagenome</name>
    <dbReference type="NCBI Taxonomy" id="1070528"/>
    <lineage>
        <taxon>unclassified sequences</taxon>
        <taxon>metagenomes</taxon>
        <taxon>organismal metagenomes</taxon>
    </lineage>
</organism>
<feature type="coiled-coil region" evidence="1">
    <location>
        <begin position="106"/>
        <end position="147"/>
    </location>
</feature>
<keyword evidence="1" id="KW-0175">Coiled coil</keyword>